<name>A0A8T1E9S5_9STRA</name>
<evidence type="ECO:0000313" key="2">
    <source>
        <dbReference type="EMBL" id="KAG2951326.1"/>
    </source>
</evidence>
<protein>
    <submittedName>
        <fullName evidence="2">Uncharacterized protein</fullName>
    </submittedName>
</protein>
<proteinExistence type="predicted"/>
<feature type="region of interest" description="Disordered" evidence="1">
    <location>
        <begin position="1"/>
        <end position="20"/>
    </location>
</feature>
<feature type="compositionally biased region" description="Low complexity" evidence="1">
    <location>
        <begin position="9"/>
        <end position="20"/>
    </location>
</feature>
<accession>A0A8T1E9S5</accession>
<organism evidence="2 3">
    <name type="scientific">Phytophthora cactorum</name>
    <dbReference type="NCBI Taxonomy" id="29920"/>
    <lineage>
        <taxon>Eukaryota</taxon>
        <taxon>Sar</taxon>
        <taxon>Stramenopiles</taxon>
        <taxon>Oomycota</taxon>
        <taxon>Peronosporomycetes</taxon>
        <taxon>Peronosporales</taxon>
        <taxon>Peronosporaceae</taxon>
        <taxon>Phytophthora</taxon>
    </lineage>
</organism>
<evidence type="ECO:0000256" key="1">
    <source>
        <dbReference type="SAM" id="MobiDB-lite"/>
    </source>
</evidence>
<reference evidence="2" key="1">
    <citation type="submission" date="2018-10" db="EMBL/GenBank/DDBJ databases">
        <title>Effector identification in a new, highly contiguous assembly of the strawberry crown rot pathogen Phytophthora cactorum.</title>
        <authorList>
            <person name="Armitage A.D."/>
            <person name="Nellist C.F."/>
            <person name="Bates H."/>
            <person name="Vickerstaff R.J."/>
            <person name="Harrison R.J."/>
        </authorList>
    </citation>
    <scope>NUCLEOTIDE SEQUENCE</scope>
    <source>
        <strain evidence="2">4040</strain>
    </source>
</reference>
<gene>
    <name evidence="2" type="ORF">PC117_g3705</name>
</gene>
<comment type="caution">
    <text evidence="2">The sequence shown here is derived from an EMBL/GenBank/DDBJ whole genome shotgun (WGS) entry which is preliminary data.</text>
</comment>
<dbReference type="AlphaFoldDB" id="A0A8T1E9S5"/>
<dbReference type="Proteomes" id="UP000736787">
    <property type="component" value="Unassembled WGS sequence"/>
</dbReference>
<dbReference type="EMBL" id="RCMK01000054">
    <property type="protein sequence ID" value="KAG2951326.1"/>
    <property type="molecule type" value="Genomic_DNA"/>
</dbReference>
<sequence length="51" mass="5808">MNPEDESRSGSSSYSLERISSPSRYWEPQNVLMEDVPEMVRAYEAQNGVQA</sequence>
<evidence type="ECO:0000313" key="3">
    <source>
        <dbReference type="Proteomes" id="UP000736787"/>
    </source>
</evidence>